<dbReference type="STRING" id="35722.A0A0B7NMY5"/>
<accession>A0A0B7NMY5</accession>
<dbReference type="EMBL" id="LN733261">
    <property type="protein sequence ID" value="CEP16738.1"/>
    <property type="molecule type" value="Genomic_DNA"/>
</dbReference>
<proteinExistence type="predicted"/>
<gene>
    <name evidence="1" type="primary">PARPA_11013.1 scaffold 42158</name>
</gene>
<protein>
    <submittedName>
        <fullName evidence="1">Uncharacterized protein</fullName>
    </submittedName>
</protein>
<dbReference type="Proteomes" id="UP000054107">
    <property type="component" value="Unassembled WGS sequence"/>
</dbReference>
<dbReference type="AlphaFoldDB" id="A0A0B7NMY5"/>
<dbReference type="InterPro" id="IPR051055">
    <property type="entry name" value="PIF1_helicase"/>
</dbReference>
<sequence length="256" mass="28636">MLLYLKGAPALDNTLEDLESKSANVREIEAFVEKIMSAKKETSNPEINKLSASRQTHRHTRPCYKGGSARQVRQYLDTNTDAIVGSSTTFSDFLGVFGATEDDYILAVCSTLRNSKVLLAREPRDLLTNNYNPRILELMGSNCDLQFVVSAYACCAYTVDYINKNDKGMSDHLKSVLHQSLSNNESVRQVLASIALAFYNRSEISAQEVAYNLLQLRIVESNLSTIFVASSPPDTRQRLRKSKLELQELVPDSEDI</sequence>
<dbReference type="OrthoDB" id="10036850at2759"/>
<keyword evidence="2" id="KW-1185">Reference proteome</keyword>
<reference evidence="1 2" key="1">
    <citation type="submission" date="2014-09" db="EMBL/GenBank/DDBJ databases">
        <authorList>
            <person name="Ellenberger Sabrina"/>
        </authorList>
    </citation>
    <scope>NUCLEOTIDE SEQUENCE [LARGE SCALE GENOMIC DNA]</scope>
    <source>
        <strain evidence="1 2">CBS 412.66</strain>
    </source>
</reference>
<dbReference type="PANTHER" id="PTHR47642:SF5">
    <property type="entry name" value="ATP-DEPENDENT DNA HELICASE"/>
    <property type="match status" value="1"/>
</dbReference>
<evidence type="ECO:0000313" key="1">
    <source>
        <dbReference type="EMBL" id="CEP16738.1"/>
    </source>
</evidence>
<name>A0A0B7NMY5_9FUNG</name>
<organism evidence="1 2">
    <name type="scientific">Parasitella parasitica</name>
    <dbReference type="NCBI Taxonomy" id="35722"/>
    <lineage>
        <taxon>Eukaryota</taxon>
        <taxon>Fungi</taxon>
        <taxon>Fungi incertae sedis</taxon>
        <taxon>Mucoromycota</taxon>
        <taxon>Mucoromycotina</taxon>
        <taxon>Mucoromycetes</taxon>
        <taxon>Mucorales</taxon>
        <taxon>Mucorineae</taxon>
        <taxon>Mucoraceae</taxon>
        <taxon>Parasitella</taxon>
    </lineage>
</organism>
<evidence type="ECO:0000313" key="2">
    <source>
        <dbReference type="Proteomes" id="UP000054107"/>
    </source>
</evidence>
<dbReference type="PANTHER" id="PTHR47642">
    <property type="entry name" value="ATP-DEPENDENT DNA HELICASE"/>
    <property type="match status" value="1"/>
</dbReference>